<protein>
    <submittedName>
        <fullName evidence="1">Uncharacterized protein</fullName>
    </submittedName>
</protein>
<dbReference type="Proteomes" id="UP000003835">
    <property type="component" value="Unassembled WGS sequence"/>
</dbReference>
<proteinExistence type="predicted"/>
<gene>
    <name evidence="1" type="ORF">MC7420_33</name>
</gene>
<dbReference type="eggNOG" id="ENOG502ZEEC">
    <property type="taxonomic scope" value="Bacteria"/>
</dbReference>
<evidence type="ECO:0000313" key="2">
    <source>
        <dbReference type="Proteomes" id="UP000003835"/>
    </source>
</evidence>
<dbReference type="OrthoDB" id="9911999at2"/>
<dbReference type="STRING" id="118168.MC7420_33"/>
<organism evidence="1 2">
    <name type="scientific">Coleofasciculus chthonoplastes PCC 7420</name>
    <dbReference type="NCBI Taxonomy" id="118168"/>
    <lineage>
        <taxon>Bacteria</taxon>
        <taxon>Bacillati</taxon>
        <taxon>Cyanobacteriota</taxon>
        <taxon>Cyanophyceae</taxon>
        <taxon>Coleofasciculales</taxon>
        <taxon>Coleofasciculaceae</taxon>
        <taxon>Coleofasciculus</taxon>
    </lineage>
</organism>
<reference evidence="1 2" key="1">
    <citation type="submission" date="2008-07" db="EMBL/GenBank/DDBJ databases">
        <authorList>
            <person name="Tandeau de Marsac N."/>
            <person name="Ferriera S."/>
            <person name="Johnson J."/>
            <person name="Kravitz S."/>
            <person name="Beeson K."/>
            <person name="Sutton G."/>
            <person name="Rogers Y.-H."/>
            <person name="Friedman R."/>
            <person name="Frazier M."/>
            <person name="Venter J.C."/>
        </authorList>
    </citation>
    <scope>NUCLEOTIDE SEQUENCE [LARGE SCALE GENOMIC DNA]</scope>
    <source>
        <strain evidence="1 2">PCC 7420</strain>
    </source>
</reference>
<sequence>MTYYQLSHNQSQHGDKLSLKLRYKMFNSKTEDKFEAWITQIEDDWNDEIAACLQGQFPDWRG</sequence>
<evidence type="ECO:0000313" key="1">
    <source>
        <dbReference type="EMBL" id="EDX71467.1"/>
    </source>
</evidence>
<keyword evidence="2" id="KW-1185">Reference proteome</keyword>
<dbReference type="RefSeq" id="WP_006105633.1">
    <property type="nucleotide sequence ID" value="NZ_DS989872.1"/>
</dbReference>
<accession>B4W2W4</accession>
<dbReference type="HOGENOM" id="CLU_2880881_0_0_3"/>
<dbReference type="EMBL" id="DS989872">
    <property type="protein sequence ID" value="EDX71467.1"/>
    <property type="molecule type" value="Genomic_DNA"/>
</dbReference>
<name>B4W2W4_9CYAN</name>
<dbReference type="AlphaFoldDB" id="B4W2W4"/>